<reference evidence="9 10" key="1">
    <citation type="submission" date="2020-08" db="EMBL/GenBank/DDBJ databases">
        <authorList>
            <person name="Hejnol A."/>
        </authorList>
    </citation>
    <scope>NUCLEOTIDE SEQUENCE [LARGE SCALE GENOMIC DNA]</scope>
</reference>
<keyword evidence="6" id="KW-0687">Ribonucleoprotein</keyword>
<evidence type="ECO:0000256" key="2">
    <source>
        <dbReference type="ARBA" id="ARBA00010972"/>
    </source>
</evidence>
<dbReference type="InterPro" id="IPR019373">
    <property type="entry name" value="Ribosomal_mL51"/>
</dbReference>
<name>A0A7I8VAS4_9ANNE</name>
<dbReference type="Proteomes" id="UP000549394">
    <property type="component" value="Unassembled WGS sequence"/>
</dbReference>
<organism evidence="9 10">
    <name type="scientific">Dimorphilus gyrociliatus</name>
    <dbReference type="NCBI Taxonomy" id="2664684"/>
    <lineage>
        <taxon>Eukaryota</taxon>
        <taxon>Metazoa</taxon>
        <taxon>Spiralia</taxon>
        <taxon>Lophotrochozoa</taxon>
        <taxon>Annelida</taxon>
        <taxon>Polychaeta</taxon>
        <taxon>Polychaeta incertae sedis</taxon>
        <taxon>Dinophilidae</taxon>
        <taxon>Dimorphilus</taxon>
    </lineage>
</organism>
<accession>A0A7I8VAS4</accession>
<comment type="caution">
    <text evidence="9">The sequence shown here is derived from an EMBL/GenBank/DDBJ whole genome shotgun (WGS) entry which is preliminary data.</text>
</comment>
<evidence type="ECO:0000256" key="4">
    <source>
        <dbReference type="ARBA" id="ARBA00022980"/>
    </source>
</evidence>
<comment type="similarity">
    <text evidence="2">Belongs to the mitochondrion-specific ribosomal protein mL51 family.</text>
</comment>
<evidence type="ECO:0000313" key="9">
    <source>
        <dbReference type="EMBL" id="CAD5113354.1"/>
    </source>
</evidence>
<dbReference type="GO" id="GO:0005762">
    <property type="term" value="C:mitochondrial large ribosomal subunit"/>
    <property type="evidence" value="ECO:0007669"/>
    <property type="project" value="TreeGrafter"/>
</dbReference>
<proteinExistence type="inferred from homology"/>
<keyword evidence="4" id="KW-0689">Ribosomal protein</keyword>
<keyword evidence="3" id="KW-0809">Transit peptide</keyword>
<dbReference type="GO" id="GO:0006412">
    <property type="term" value="P:translation"/>
    <property type="evidence" value="ECO:0007669"/>
    <property type="project" value="TreeGrafter"/>
</dbReference>
<evidence type="ECO:0000256" key="6">
    <source>
        <dbReference type="ARBA" id="ARBA00023274"/>
    </source>
</evidence>
<keyword evidence="5" id="KW-0496">Mitochondrion</keyword>
<dbReference type="GO" id="GO:0003735">
    <property type="term" value="F:structural constituent of ribosome"/>
    <property type="evidence" value="ECO:0007669"/>
    <property type="project" value="InterPro"/>
</dbReference>
<evidence type="ECO:0000256" key="3">
    <source>
        <dbReference type="ARBA" id="ARBA00022946"/>
    </source>
</evidence>
<evidence type="ECO:0000256" key="8">
    <source>
        <dbReference type="ARBA" id="ARBA00035419"/>
    </source>
</evidence>
<sequence length="230" mass="27956">MIKTFYKSADINWCIDEYFGKIVFEEFFKFAGMSLTRSISYFGSILSKCNVFRSFSSCSSQLSSYDPYPEYEVASPYKPRLKWRYGYKPNYFTGGLLPRVKEGEYKDKPLPLPKDEPWKREQWTKEKANFGQNDYIDILGDGDVKPWELSTAPVWLRGHKETHEITRLYERLRHEGKWLQETQPEKYHRLRKHIWYLYKRINNKRLRRNYWGHKFARSRFIVKEKPWDED</sequence>
<dbReference type="PANTHER" id="PTHR13409">
    <property type="entry name" value="MITOCHONDRIAL 39S RIBOSOMAL PROTEIN L51"/>
    <property type="match status" value="1"/>
</dbReference>
<dbReference type="AlphaFoldDB" id="A0A7I8VAS4"/>
<comment type="subcellular location">
    <subcellularLocation>
        <location evidence="1">Mitochondrion</location>
    </subcellularLocation>
</comment>
<gene>
    <name evidence="9" type="ORF">DGYR_LOCUS2362</name>
</gene>
<dbReference type="EMBL" id="CAJFCJ010000003">
    <property type="protein sequence ID" value="CAD5113354.1"/>
    <property type="molecule type" value="Genomic_DNA"/>
</dbReference>
<dbReference type="OrthoDB" id="10059330at2759"/>
<dbReference type="PANTHER" id="PTHR13409:SF0">
    <property type="entry name" value="LARGE RIBOSOMAL SUBUNIT PROTEIN ML51"/>
    <property type="match status" value="1"/>
</dbReference>
<evidence type="ECO:0000256" key="5">
    <source>
        <dbReference type="ARBA" id="ARBA00023128"/>
    </source>
</evidence>
<evidence type="ECO:0000313" key="10">
    <source>
        <dbReference type="Proteomes" id="UP000549394"/>
    </source>
</evidence>
<keyword evidence="10" id="KW-1185">Reference proteome</keyword>
<dbReference type="Pfam" id="PF10244">
    <property type="entry name" value="MRP-L51"/>
    <property type="match status" value="1"/>
</dbReference>
<evidence type="ECO:0000256" key="7">
    <source>
        <dbReference type="ARBA" id="ARBA00035182"/>
    </source>
</evidence>
<protein>
    <recommendedName>
        <fullName evidence="7">Large ribosomal subunit protein mL51</fullName>
    </recommendedName>
    <alternativeName>
        <fullName evidence="8">39S ribosomal protein L51, mitochondrial</fullName>
    </alternativeName>
</protein>
<evidence type="ECO:0000256" key="1">
    <source>
        <dbReference type="ARBA" id="ARBA00004173"/>
    </source>
</evidence>